<sequence length="451" mass="50489">MHKAAFFFTLIFCLTLFTRQEEVQVSSTPVIHNELNVINDLEHEKVTIEQIISTFVDRALEKSDLFIRNIPISTVEDAKIVSSAAAKIKDITRVVFSKNGEQTEESEQDSHVLKDDVVQELAKGLSQSPNLRVLAFTKNRFESAKSCASIADLLSRSDSKIEKFYLYRNNITDSSCLQKLAEPFKAEQPESVNVTNKLFKVVILENQIKQEEMKHLISLIESSKLNITELVLRNAGLNSGTAALLSKSLSSEKNKLTRLDVGENVDLGLEGFKTLCQAISSSNRVTHLDISNANLESVDAVKTLSSLITNTKTLVRVDLSDNKIGDQGLSILLDTLKNKPSLTKIDISGAGLTDLGVTSLVDAVENKTIALTKINLYRQDVSDDKLQVRVVNNDMVIKSEYFEENDDDNYDDDEDDDEYGDDDEDDEDDEEEDDVDEERPKNNKETVRDEL</sequence>
<gene>
    <name evidence="6" type="ORF">AKO1_000778</name>
</gene>
<evidence type="ECO:0000313" key="7">
    <source>
        <dbReference type="Proteomes" id="UP001431209"/>
    </source>
</evidence>
<dbReference type="GO" id="GO:0005096">
    <property type="term" value="F:GTPase activator activity"/>
    <property type="evidence" value="ECO:0007669"/>
    <property type="project" value="UniProtKB-KW"/>
</dbReference>
<proteinExistence type="predicted"/>
<keyword evidence="1" id="KW-0343">GTPase activation</keyword>
<protein>
    <submittedName>
        <fullName evidence="6">NACHT, LRR and PYD domains-containing protein</fullName>
    </submittedName>
</protein>
<feature type="compositionally biased region" description="Basic and acidic residues" evidence="4">
    <location>
        <begin position="438"/>
        <end position="451"/>
    </location>
</feature>
<evidence type="ECO:0000256" key="5">
    <source>
        <dbReference type="SAM" id="SignalP"/>
    </source>
</evidence>
<dbReference type="InterPro" id="IPR032675">
    <property type="entry name" value="LRR_dom_sf"/>
</dbReference>
<feature type="signal peptide" evidence="5">
    <location>
        <begin position="1"/>
        <end position="20"/>
    </location>
</feature>
<dbReference type="EMBL" id="JAOPGA020001336">
    <property type="protein sequence ID" value="KAL0487374.1"/>
    <property type="molecule type" value="Genomic_DNA"/>
</dbReference>
<dbReference type="PANTHER" id="PTHR24113">
    <property type="entry name" value="RAN GTPASE-ACTIVATING PROTEIN 1"/>
    <property type="match status" value="1"/>
</dbReference>
<feature type="region of interest" description="Disordered" evidence="4">
    <location>
        <begin position="399"/>
        <end position="451"/>
    </location>
</feature>
<comment type="caution">
    <text evidence="6">The sequence shown here is derived from an EMBL/GenBank/DDBJ whole genome shotgun (WGS) entry which is preliminary data.</text>
</comment>
<dbReference type="Gene3D" id="3.80.10.10">
    <property type="entry name" value="Ribonuclease Inhibitor"/>
    <property type="match status" value="2"/>
</dbReference>
<evidence type="ECO:0000313" key="6">
    <source>
        <dbReference type="EMBL" id="KAL0487374.1"/>
    </source>
</evidence>
<dbReference type="GO" id="GO:0005829">
    <property type="term" value="C:cytosol"/>
    <property type="evidence" value="ECO:0007669"/>
    <property type="project" value="TreeGrafter"/>
</dbReference>
<evidence type="ECO:0000256" key="1">
    <source>
        <dbReference type="ARBA" id="ARBA00022468"/>
    </source>
</evidence>
<keyword evidence="3" id="KW-0677">Repeat</keyword>
<evidence type="ECO:0000256" key="2">
    <source>
        <dbReference type="ARBA" id="ARBA00022614"/>
    </source>
</evidence>
<dbReference type="GO" id="GO:0031267">
    <property type="term" value="F:small GTPase binding"/>
    <property type="evidence" value="ECO:0007669"/>
    <property type="project" value="TreeGrafter"/>
</dbReference>
<dbReference type="PANTHER" id="PTHR24113:SF12">
    <property type="entry name" value="RAN GTPASE-ACTIVATING PROTEIN 1"/>
    <property type="match status" value="1"/>
</dbReference>
<keyword evidence="2" id="KW-0433">Leucine-rich repeat</keyword>
<dbReference type="SUPFAM" id="SSF52047">
    <property type="entry name" value="RNI-like"/>
    <property type="match status" value="1"/>
</dbReference>
<accession>A0AAW2ZDE5</accession>
<dbReference type="GO" id="GO:0048471">
    <property type="term" value="C:perinuclear region of cytoplasm"/>
    <property type="evidence" value="ECO:0007669"/>
    <property type="project" value="TreeGrafter"/>
</dbReference>
<dbReference type="InterPro" id="IPR027038">
    <property type="entry name" value="RanGap"/>
</dbReference>
<evidence type="ECO:0000256" key="3">
    <source>
        <dbReference type="ARBA" id="ARBA00022737"/>
    </source>
</evidence>
<name>A0AAW2ZDE5_9EUKA</name>
<reference evidence="6 7" key="1">
    <citation type="submission" date="2024-03" db="EMBL/GenBank/DDBJ databases">
        <title>The Acrasis kona genome and developmental transcriptomes reveal deep origins of eukaryotic multicellular pathways.</title>
        <authorList>
            <person name="Sheikh S."/>
            <person name="Fu C.-J."/>
            <person name="Brown M.W."/>
            <person name="Baldauf S.L."/>
        </authorList>
    </citation>
    <scope>NUCLEOTIDE SEQUENCE [LARGE SCALE GENOMIC DNA]</scope>
    <source>
        <strain evidence="6 7">ATCC MYA-3509</strain>
    </source>
</reference>
<dbReference type="InterPro" id="IPR001611">
    <property type="entry name" value="Leu-rich_rpt"/>
</dbReference>
<feature type="compositionally biased region" description="Acidic residues" evidence="4">
    <location>
        <begin position="402"/>
        <end position="437"/>
    </location>
</feature>
<keyword evidence="7" id="KW-1185">Reference proteome</keyword>
<feature type="chain" id="PRO_5043699822" evidence="5">
    <location>
        <begin position="21"/>
        <end position="451"/>
    </location>
</feature>
<dbReference type="Proteomes" id="UP001431209">
    <property type="component" value="Unassembled WGS sequence"/>
</dbReference>
<dbReference type="Pfam" id="PF13516">
    <property type="entry name" value="LRR_6"/>
    <property type="match status" value="2"/>
</dbReference>
<evidence type="ECO:0000256" key="4">
    <source>
        <dbReference type="SAM" id="MobiDB-lite"/>
    </source>
</evidence>
<organism evidence="6 7">
    <name type="scientific">Acrasis kona</name>
    <dbReference type="NCBI Taxonomy" id="1008807"/>
    <lineage>
        <taxon>Eukaryota</taxon>
        <taxon>Discoba</taxon>
        <taxon>Heterolobosea</taxon>
        <taxon>Tetramitia</taxon>
        <taxon>Eutetramitia</taxon>
        <taxon>Acrasidae</taxon>
        <taxon>Acrasis</taxon>
    </lineage>
</organism>
<keyword evidence="5" id="KW-0732">Signal</keyword>
<dbReference type="SMART" id="SM00368">
    <property type="entry name" value="LRR_RI"/>
    <property type="match status" value="5"/>
</dbReference>
<dbReference type="GO" id="GO:0006913">
    <property type="term" value="P:nucleocytoplasmic transport"/>
    <property type="evidence" value="ECO:0007669"/>
    <property type="project" value="TreeGrafter"/>
</dbReference>
<dbReference type="AlphaFoldDB" id="A0AAW2ZDE5"/>
<dbReference type="GO" id="GO:0005634">
    <property type="term" value="C:nucleus"/>
    <property type="evidence" value="ECO:0007669"/>
    <property type="project" value="TreeGrafter"/>
</dbReference>